<dbReference type="CDD" id="cd18825">
    <property type="entry name" value="GH43_CtGH43-like"/>
    <property type="match status" value="1"/>
</dbReference>
<evidence type="ECO:0000256" key="4">
    <source>
        <dbReference type="RuleBase" id="RU361187"/>
    </source>
</evidence>
<evidence type="ECO:0000313" key="5">
    <source>
        <dbReference type="EMBL" id="KAK9915052.1"/>
    </source>
</evidence>
<dbReference type="PANTHER" id="PTHR22925">
    <property type="entry name" value="GLYCOSYL HYDROLASE 43 FAMILY MEMBER"/>
    <property type="match status" value="1"/>
</dbReference>
<keyword evidence="3 4" id="KW-0326">Glycosidase</keyword>
<dbReference type="PANTHER" id="PTHR22925:SF3">
    <property type="entry name" value="GLYCOSYL HYDROLASE FAMILY PROTEIN 43"/>
    <property type="match status" value="1"/>
</dbReference>
<comment type="similarity">
    <text evidence="1 4">Belongs to the glycosyl hydrolase 43 family.</text>
</comment>
<dbReference type="Gene3D" id="2.115.10.20">
    <property type="entry name" value="Glycosyl hydrolase domain, family 43"/>
    <property type="match status" value="1"/>
</dbReference>
<keyword evidence="2 4" id="KW-0378">Hydrolase</keyword>
<evidence type="ECO:0000313" key="6">
    <source>
        <dbReference type="Proteomes" id="UP001491310"/>
    </source>
</evidence>
<protein>
    <recommendedName>
        <fullName evidence="7">Arabinanase/levansucrase/invertase</fullName>
    </recommendedName>
</protein>
<accession>A0ABR2YT55</accession>
<dbReference type="Pfam" id="PF04616">
    <property type="entry name" value="Glyco_hydro_43"/>
    <property type="match status" value="1"/>
</dbReference>
<dbReference type="SUPFAM" id="SSF75005">
    <property type="entry name" value="Arabinanase/levansucrase/invertase"/>
    <property type="match status" value="1"/>
</dbReference>
<evidence type="ECO:0000256" key="3">
    <source>
        <dbReference type="ARBA" id="ARBA00023295"/>
    </source>
</evidence>
<evidence type="ECO:0008006" key="7">
    <source>
        <dbReference type="Google" id="ProtNLM"/>
    </source>
</evidence>
<dbReference type="Proteomes" id="UP001491310">
    <property type="component" value="Unassembled WGS sequence"/>
</dbReference>
<dbReference type="InterPro" id="IPR006710">
    <property type="entry name" value="Glyco_hydro_43"/>
</dbReference>
<keyword evidence="6" id="KW-1185">Reference proteome</keyword>
<name>A0ABR2YT55_9CHLO</name>
<dbReference type="InterPro" id="IPR023296">
    <property type="entry name" value="Glyco_hydro_beta-prop_sf"/>
</dbReference>
<reference evidence="5 6" key="1">
    <citation type="journal article" date="2024" name="Nat. Commun.">
        <title>Phylogenomics reveals the evolutionary origins of lichenization in chlorophyte algae.</title>
        <authorList>
            <person name="Puginier C."/>
            <person name="Libourel C."/>
            <person name="Otte J."/>
            <person name="Skaloud P."/>
            <person name="Haon M."/>
            <person name="Grisel S."/>
            <person name="Petersen M."/>
            <person name="Berrin J.G."/>
            <person name="Delaux P.M."/>
            <person name="Dal Grande F."/>
            <person name="Keller J."/>
        </authorList>
    </citation>
    <scope>NUCLEOTIDE SEQUENCE [LARGE SCALE GENOMIC DNA]</scope>
    <source>
        <strain evidence="5 6">SAG 216-7</strain>
    </source>
</reference>
<gene>
    <name evidence="5" type="ORF">WJX75_004176</name>
</gene>
<sequence length="395" mass="44792">MATYRSKPYRSRPLWDDENATDAKLPVYFRPGEPWNDIDGKPIQAHGGGVLLHDGVYYWYGEDKSGPTYKRFSLADDSAARVDVIGVRCYSSTDLSNWRDEGLVLKAVPNHADLAPSMVLERPKVICNDRLRTFVMWMHIDDADYKLARAGVAVSAAATGPFKFLRSFRPNGRQSRDLTVFKDDDATAYLFYSSEGNKDMHIARLTPDYTDVQPQHVKILIGRSREAPAVFKQNNLYFMLTSGCTGWEPNQAEVHWASDMFGQWNLVGHPCVGGTEMDAAETFQSQGSFVLPLPGWPGRFIFMGDQWDPDNLAESRYVWLPLWVVPVQNSSDGIAGAVVRERQDIMLVGKEGPGRHPGSSMMPADVVVRWHDLWRFSDFDRVPKSRWESGRFYHM</sequence>
<evidence type="ECO:0000256" key="1">
    <source>
        <dbReference type="ARBA" id="ARBA00009865"/>
    </source>
</evidence>
<proteinExistence type="inferred from homology"/>
<organism evidence="5 6">
    <name type="scientific">Coccomyxa subellipsoidea</name>
    <dbReference type="NCBI Taxonomy" id="248742"/>
    <lineage>
        <taxon>Eukaryota</taxon>
        <taxon>Viridiplantae</taxon>
        <taxon>Chlorophyta</taxon>
        <taxon>core chlorophytes</taxon>
        <taxon>Trebouxiophyceae</taxon>
        <taxon>Trebouxiophyceae incertae sedis</taxon>
        <taxon>Coccomyxaceae</taxon>
        <taxon>Coccomyxa</taxon>
    </lineage>
</organism>
<comment type="caution">
    <text evidence="5">The sequence shown here is derived from an EMBL/GenBank/DDBJ whole genome shotgun (WGS) entry which is preliminary data.</text>
</comment>
<dbReference type="EMBL" id="JALJOT010000005">
    <property type="protein sequence ID" value="KAK9915052.1"/>
    <property type="molecule type" value="Genomic_DNA"/>
</dbReference>
<evidence type="ECO:0000256" key="2">
    <source>
        <dbReference type="ARBA" id="ARBA00022801"/>
    </source>
</evidence>